<dbReference type="EMBL" id="UGVC01000001">
    <property type="protein sequence ID" value="SUD92230.1"/>
    <property type="molecule type" value="Genomic_DNA"/>
</dbReference>
<organism evidence="1 2">
    <name type="scientific">Psychrobacter phenylpyruvicus</name>
    <dbReference type="NCBI Taxonomy" id="29432"/>
    <lineage>
        <taxon>Bacteria</taxon>
        <taxon>Pseudomonadati</taxon>
        <taxon>Pseudomonadota</taxon>
        <taxon>Gammaproteobacteria</taxon>
        <taxon>Moraxellales</taxon>
        <taxon>Moraxellaceae</taxon>
        <taxon>Psychrobacter</taxon>
    </lineage>
</organism>
<proteinExistence type="predicted"/>
<evidence type="ECO:0000313" key="1">
    <source>
        <dbReference type="EMBL" id="SUD92230.1"/>
    </source>
</evidence>
<reference evidence="1 2" key="1">
    <citation type="submission" date="2018-06" db="EMBL/GenBank/DDBJ databases">
        <authorList>
            <consortium name="Pathogen Informatics"/>
            <person name="Doyle S."/>
        </authorList>
    </citation>
    <scope>NUCLEOTIDE SEQUENCE [LARGE SCALE GENOMIC DNA]</scope>
    <source>
        <strain evidence="1 2">NCTC10526</strain>
    </source>
</reference>
<name>A0A379LNQ7_9GAMM</name>
<protein>
    <submittedName>
        <fullName evidence="1">Uncharacterized protein</fullName>
    </submittedName>
</protein>
<accession>A0A379LNQ7</accession>
<dbReference type="RefSeq" id="WP_028859724.1">
    <property type="nucleotide sequence ID" value="NZ_CAJHAQ010000001.1"/>
</dbReference>
<sequence>MSTERSLSTEYEATEDVYNAVIGKLYTERRKHQKGSDAFNLLDKKLDMLISNRNNLDNFSLGELAEQRSVLKKTVEDFIASLPK</sequence>
<evidence type="ECO:0000313" key="2">
    <source>
        <dbReference type="Proteomes" id="UP000254123"/>
    </source>
</evidence>
<gene>
    <name evidence="1" type="ORF">NCTC10526_02613</name>
</gene>
<keyword evidence="2" id="KW-1185">Reference proteome</keyword>
<dbReference type="AlphaFoldDB" id="A0A379LNQ7"/>
<dbReference type="Proteomes" id="UP000254123">
    <property type="component" value="Unassembled WGS sequence"/>
</dbReference>